<protein>
    <submittedName>
        <fullName evidence="2">Uncharacterized protein</fullName>
    </submittedName>
</protein>
<dbReference type="GeneID" id="19300890"/>
<evidence type="ECO:0000313" key="3">
    <source>
        <dbReference type="Proteomes" id="UP000030669"/>
    </source>
</evidence>
<accession>S7PY33</accession>
<feature type="compositionally biased region" description="Basic and acidic residues" evidence="1">
    <location>
        <begin position="101"/>
        <end position="114"/>
    </location>
</feature>
<dbReference type="Proteomes" id="UP000030669">
    <property type="component" value="Unassembled WGS sequence"/>
</dbReference>
<gene>
    <name evidence="2" type="ORF">GLOTRDRAFT_122886</name>
</gene>
<dbReference type="HOGENOM" id="CLU_2121334_0_0_1"/>
<sequence>MMSQDAIKGDYLQYRSSAILSMLSQSIGILLDSGAAQLTVGGHSGLQSGKDDNRLDVDEIEADSTSGGPPEKAAGYQSAVRPKIHFMGPVRKPIPRPKPKPKPDGKPKRGGHAE</sequence>
<feature type="region of interest" description="Disordered" evidence="1">
    <location>
        <begin position="39"/>
        <end position="114"/>
    </location>
</feature>
<keyword evidence="3" id="KW-1185">Reference proteome</keyword>
<name>S7PY33_GLOTA</name>
<reference evidence="2 3" key="1">
    <citation type="journal article" date="2012" name="Science">
        <title>The Paleozoic origin of enzymatic lignin decomposition reconstructed from 31 fungal genomes.</title>
        <authorList>
            <person name="Floudas D."/>
            <person name="Binder M."/>
            <person name="Riley R."/>
            <person name="Barry K."/>
            <person name="Blanchette R.A."/>
            <person name="Henrissat B."/>
            <person name="Martinez A.T."/>
            <person name="Otillar R."/>
            <person name="Spatafora J.W."/>
            <person name="Yadav J.S."/>
            <person name="Aerts A."/>
            <person name="Benoit I."/>
            <person name="Boyd A."/>
            <person name="Carlson A."/>
            <person name="Copeland A."/>
            <person name="Coutinho P.M."/>
            <person name="de Vries R.P."/>
            <person name="Ferreira P."/>
            <person name="Findley K."/>
            <person name="Foster B."/>
            <person name="Gaskell J."/>
            <person name="Glotzer D."/>
            <person name="Gorecki P."/>
            <person name="Heitman J."/>
            <person name="Hesse C."/>
            <person name="Hori C."/>
            <person name="Igarashi K."/>
            <person name="Jurgens J.A."/>
            <person name="Kallen N."/>
            <person name="Kersten P."/>
            <person name="Kohler A."/>
            <person name="Kuees U."/>
            <person name="Kumar T.K.A."/>
            <person name="Kuo A."/>
            <person name="LaButti K."/>
            <person name="Larrondo L.F."/>
            <person name="Lindquist E."/>
            <person name="Ling A."/>
            <person name="Lombard V."/>
            <person name="Lucas S."/>
            <person name="Lundell T."/>
            <person name="Martin R."/>
            <person name="McLaughlin D.J."/>
            <person name="Morgenstern I."/>
            <person name="Morin E."/>
            <person name="Murat C."/>
            <person name="Nagy L.G."/>
            <person name="Nolan M."/>
            <person name="Ohm R.A."/>
            <person name="Patyshakuliyeva A."/>
            <person name="Rokas A."/>
            <person name="Ruiz-Duenas F.J."/>
            <person name="Sabat G."/>
            <person name="Salamov A."/>
            <person name="Samejima M."/>
            <person name="Schmutz J."/>
            <person name="Slot J.C."/>
            <person name="St John F."/>
            <person name="Stenlid J."/>
            <person name="Sun H."/>
            <person name="Sun S."/>
            <person name="Syed K."/>
            <person name="Tsang A."/>
            <person name="Wiebenga A."/>
            <person name="Young D."/>
            <person name="Pisabarro A."/>
            <person name="Eastwood D.C."/>
            <person name="Martin F."/>
            <person name="Cullen D."/>
            <person name="Grigoriev I.V."/>
            <person name="Hibbett D.S."/>
        </authorList>
    </citation>
    <scope>NUCLEOTIDE SEQUENCE [LARGE SCALE GENOMIC DNA]</scope>
    <source>
        <strain evidence="2 3">ATCC 11539</strain>
    </source>
</reference>
<organism evidence="2 3">
    <name type="scientific">Gloeophyllum trabeum (strain ATCC 11539 / FP-39264 / Madison 617)</name>
    <name type="common">Brown rot fungus</name>
    <dbReference type="NCBI Taxonomy" id="670483"/>
    <lineage>
        <taxon>Eukaryota</taxon>
        <taxon>Fungi</taxon>
        <taxon>Dikarya</taxon>
        <taxon>Basidiomycota</taxon>
        <taxon>Agaricomycotina</taxon>
        <taxon>Agaricomycetes</taxon>
        <taxon>Gloeophyllales</taxon>
        <taxon>Gloeophyllaceae</taxon>
        <taxon>Gloeophyllum</taxon>
    </lineage>
</organism>
<dbReference type="EMBL" id="KB469308">
    <property type="protein sequence ID" value="EPQ52262.1"/>
    <property type="molecule type" value="Genomic_DNA"/>
</dbReference>
<evidence type="ECO:0000256" key="1">
    <source>
        <dbReference type="SAM" id="MobiDB-lite"/>
    </source>
</evidence>
<proteinExistence type="predicted"/>
<dbReference type="AlphaFoldDB" id="S7PY33"/>
<evidence type="ECO:0000313" key="2">
    <source>
        <dbReference type="EMBL" id="EPQ52262.1"/>
    </source>
</evidence>
<dbReference type="KEGG" id="gtr:GLOTRDRAFT_122886"/>
<dbReference type="RefSeq" id="XP_007869431.1">
    <property type="nucleotide sequence ID" value="XM_007871240.1"/>
</dbReference>